<proteinExistence type="predicted"/>
<dbReference type="InterPro" id="IPR055635">
    <property type="entry name" value="DUF7211"/>
</dbReference>
<keyword evidence="3" id="KW-1185">Reference proteome</keyword>
<gene>
    <name evidence="2" type="primary">16</name>
    <name evidence="2" type="ORF">SEA_KENOSHA_16</name>
</gene>
<dbReference type="RefSeq" id="YP_009849450.1">
    <property type="nucleotide sequence ID" value="NC_048793.1"/>
</dbReference>
<dbReference type="GeneID" id="55619886"/>
<evidence type="ECO:0000313" key="3">
    <source>
        <dbReference type="Proteomes" id="UP000318324"/>
    </source>
</evidence>
<dbReference type="Pfam" id="PF23847">
    <property type="entry name" value="DUF7211"/>
    <property type="match status" value="1"/>
</dbReference>
<dbReference type="EMBL" id="MN010761">
    <property type="protein sequence ID" value="QDH85247.1"/>
    <property type="molecule type" value="Genomic_DNA"/>
</dbReference>
<name>A0A514CXK6_9CAUD</name>
<reference evidence="2 3" key="1">
    <citation type="submission" date="2019-05" db="EMBL/GenBank/DDBJ databases">
        <authorList>
            <person name="Anderson T.C."/>
            <person name="Ballou V.G."/>
            <person name="Berkey V.K."/>
            <person name="Bonaccorso K.R."/>
            <person name="Busby L.B."/>
            <person name="Carey D.A."/>
            <person name="Cutaia C."/>
            <person name="Dalenburg J."/>
            <person name="Diaz-Ramirez E.N."/>
            <person name="Holmes K.J."/>
            <person name="Liner T.A."/>
            <person name="McGrew S.T."/>
            <person name="Meares D.P."/>
            <person name="Mordente R.E."/>
            <person name="Pietrzak P.A."/>
            <person name="Shirley O.A."/>
            <person name="Slimani Z."/>
            <person name="Smith A.M."/>
            <person name="Wallace S.D."/>
            <person name="Wright Y.S."/>
            <person name="Williams D.C."/>
            <person name="Garlena R.A."/>
            <person name="Russell D.A."/>
            <person name="Pope W.H."/>
            <person name="Jacobs-Sera D."/>
            <person name="Hatfull G.F."/>
        </authorList>
    </citation>
    <scope>NUCLEOTIDE SEQUENCE [LARGE SCALE GENOMIC DNA]</scope>
</reference>
<sequence length="389" mass="42748">MSSDEVRRFLEHAGVKGMKWGVRKDDDEGSDGGSGEKSVKGGASTDKQKAKEAEAALIAYAKKQGVDPKVLKEKYGVVEAEEDNRSFYQKHKTAINVGAGVAVAGLVAYGGYKINANNKEAARKLAEAKALDKEAADEARRKMRERLGRDHDLDNPIDSGKNAADQILARNAKVELLTNYNERVGRKAGAINPDNLDTSPVSLKSGSILKRVSTNDETFIRPGGFYASFAEDDVNRYKAILPTYWKQWGLNTKSGYVVNLKANGDVKAPSRREAYDIYERMLDSDKDFRRSVDPTGSISDTRKLASSTYSTLAMGWANNDNPNVNKYFSEVKKAGYNALVDENDADALGTKPLRLLDGNMFSVEKSDRLSAEDITNQQITEARKLGLVD</sequence>
<evidence type="ECO:0000313" key="2">
    <source>
        <dbReference type="EMBL" id="QDH85247.1"/>
    </source>
</evidence>
<organism evidence="2 3">
    <name type="scientific">Gordonia phage Kenosha</name>
    <dbReference type="NCBI Taxonomy" id="2588490"/>
    <lineage>
        <taxon>Viruses</taxon>
        <taxon>Duplodnaviria</taxon>
        <taxon>Heunggongvirae</taxon>
        <taxon>Uroviricota</taxon>
        <taxon>Caudoviricetes</taxon>
        <taxon>Deejayvirinae</taxon>
        <taxon>Kenoshavirus</taxon>
        <taxon>Kenoshavirus kenosha</taxon>
    </lineage>
</organism>
<feature type="region of interest" description="Disordered" evidence="1">
    <location>
        <begin position="20"/>
        <end position="48"/>
    </location>
</feature>
<dbReference type="KEGG" id="vg:55619886"/>
<accession>A0A514CXK6</accession>
<dbReference type="Proteomes" id="UP000318324">
    <property type="component" value="Segment"/>
</dbReference>
<evidence type="ECO:0000256" key="1">
    <source>
        <dbReference type="SAM" id="MobiDB-lite"/>
    </source>
</evidence>
<protein>
    <submittedName>
        <fullName evidence="2">Uncharacterized protein</fullName>
    </submittedName>
</protein>